<proteinExistence type="predicted"/>
<evidence type="ECO:0000313" key="2">
    <source>
        <dbReference type="Proteomes" id="UP001165960"/>
    </source>
</evidence>
<accession>A0ACC2TFW9</accession>
<reference evidence="1" key="1">
    <citation type="submission" date="2022-04" db="EMBL/GenBank/DDBJ databases">
        <title>Genome of the entomopathogenic fungus Entomophthora muscae.</title>
        <authorList>
            <person name="Elya C."/>
            <person name="Lovett B.R."/>
            <person name="Lee E."/>
            <person name="Macias A.M."/>
            <person name="Hajek A.E."/>
            <person name="De Bivort B.L."/>
            <person name="Kasson M.T."/>
            <person name="De Fine Licht H.H."/>
            <person name="Stajich J.E."/>
        </authorList>
    </citation>
    <scope>NUCLEOTIDE SEQUENCE</scope>
    <source>
        <strain evidence="1">Berkeley</strain>
    </source>
</reference>
<keyword evidence="2" id="KW-1185">Reference proteome</keyword>
<evidence type="ECO:0000313" key="1">
    <source>
        <dbReference type="EMBL" id="KAJ9073600.1"/>
    </source>
</evidence>
<dbReference type="EMBL" id="QTSX02002896">
    <property type="protein sequence ID" value="KAJ9073600.1"/>
    <property type="molecule type" value="Genomic_DNA"/>
</dbReference>
<name>A0ACC2TFW9_9FUNG</name>
<organism evidence="1 2">
    <name type="scientific">Entomophthora muscae</name>
    <dbReference type="NCBI Taxonomy" id="34485"/>
    <lineage>
        <taxon>Eukaryota</taxon>
        <taxon>Fungi</taxon>
        <taxon>Fungi incertae sedis</taxon>
        <taxon>Zoopagomycota</taxon>
        <taxon>Entomophthoromycotina</taxon>
        <taxon>Entomophthoromycetes</taxon>
        <taxon>Entomophthorales</taxon>
        <taxon>Entomophthoraceae</taxon>
        <taxon>Entomophthora</taxon>
    </lineage>
</organism>
<sequence>MKKIQTTPPLPEALSVQDFSKLGFIYITVLGLAEQIVPHTGSWRPWATAANYLVRIALIVYMAFQAQPASPVGVQLDTNMSCDTNYGNFFASIRKFVLCFTGCHGYQVLTNVFILKGICSLGLRGFNPKNCGQLAPWFSGLAACRQS</sequence>
<protein>
    <submittedName>
        <fullName evidence="1">Uncharacterized protein</fullName>
    </submittedName>
</protein>
<dbReference type="Proteomes" id="UP001165960">
    <property type="component" value="Unassembled WGS sequence"/>
</dbReference>
<gene>
    <name evidence="1" type="ORF">DSO57_1014586</name>
</gene>
<comment type="caution">
    <text evidence="1">The sequence shown here is derived from an EMBL/GenBank/DDBJ whole genome shotgun (WGS) entry which is preliminary data.</text>
</comment>